<proteinExistence type="predicted"/>
<dbReference type="RefSeq" id="WP_372387284.1">
    <property type="nucleotide sequence ID" value="NZ_JBGNYA010000001.1"/>
</dbReference>
<accession>A0ABD5M812</accession>
<dbReference type="EMBL" id="JBGNYA010000001">
    <property type="protein sequence ID" value="MFA1610050.1"/>
    <property type="molecule type" value="Genomic_DNA"/>
</dbReference>
<dbReference type="InterPro" id="IPR029060">
    <property type="entry name" value="PIN-like_dom_sf"/>
</dbReference>
<dbReference type="Gene3D" id="3.40.50.1010">
    <property type="entry name" value="5'-nuclease"/>
    <property type="match status" value="1"/>
</dbReference>
<keyword evidence="2" id="KW-1185">Reference proteome</keyword>
<comment type="caution">
    <text evidence="1">The sequence shown here is derived from an EMBL/GenBank/DDBJ whole genome shotgun (WGS) entry which is preliminary data.</text>
</comment>
<dbReference type="Proteomes" id="UP001570511">
    <property type="component" value="Unassembled WGS sequence"/>
</dbReference>
<name>A0ABD5M812_9EURY</name>
<evidence type="ECO:0008006" key="3">
    <source>
        <dbReference type="Google" id="ProtNLM"/>
    </source>
</evidence>
<evidence type="ECO:0000313" key="1">
    <source>
        <dbReference type="EMBL" id="MFA1610050.1"/>
    </source>
</evidence>
<organism evidence="1 2">
    <name type="scientific">Halobellus rubicundus</name>
    <dbReference type="NCBI Taxonomy" id="2996466"/>
    <lineage>
        <taxon>Archaea</taxon>
        <taxon>Methanobacteriati</taxon>
        <taxon>Methanobacteriota</taxon>
        <taxon>Stenosarchaea group</taxon>
        <taxon>Halobacteria</taxon>
        <taxon>Halobacteriales</taxon>
        <taxon>Haloferacaceae</taxon>
        <taxon>Halobellus</taxon>
    </lineage>
</organism>
<sequence>MVVVDNNILSSLSKINRLNLLNKVFDQVSTIPSVIEELHGGGVADSEFVGRIEEKKSNNGGWLKIRSLTEEELEFAEKVIDNSLSFTDAECIAAAKTQDKILLTDDKHVGEIASQNNIKVWDLKLFIQACIVKDLIETQPQLDKLIQQLETEDNYQFTGQDREDLKKRL</sequence>
<dbReference type="PANTHER" id="PTHR39550">
    <property type="entry name" value="SLL0658 PROTEIN"/>
    <property type="match status" value="1"/>
</dbReference>
<dbReference type="PANTHER" id="PTHR39550:SF1">
    <property type="entry name" value="SLL0658 PROTEIN"/>
    <property type="match status" value="1"/>
</dbReference>
<evidence type="ECO:0000313" key="2">
    <source>
        <dbReference type="Proteomes" id="UP001570511"/>
    </source>
</evidence>
<dbReference type="Pfam" id="PF11848">
    <property type="entry name" value="DUF3368"/>
    <property type="match status" value="1"/>
</dbReference>
<dbReference type="AlphaFoldDB" id="A0ABD5M812"/>
<protein>
    <recommendedName>
        <fullName evidence="3">PIN domain-containing protein</fullName>
    </recommendedName>
</protein>
<dbReference type="SUPFAM" id="SSF88723">
    <property type="entry name" value="PIN domain-like"/>
    <property type="match status" value="1"/>
</dbReference>
<dbReference type="InterPro" id="IPR021799">
    <property type="entry name" value="PIN-like_prokaryotic"/>
</dbReference>
<reference evidence="1 2" key="1">
    <citation type="submission" date="2024-08" db="EMBL/GenBank/DDBJ databases">
        <title>Halobellus sp. MBLA0158 whole genome sequence.</title>
        <authorList>
            <person name="Hwang C.Y."/>
            <person name="Cho E.-S."/>
            <person name="Seo M.-J."/>
        </authorList>
    </citation>
    <scope>NUCLEOTIDE SEQUENCE [LARGE SCALE GENOMIC DNA]</scope>
    <source>
        <strain evidence="1 2">MBLA0158</strain>
    </source>
</reference>
<gene>
    <name evidence="1" type="ORF">OS889_03390</name>
</gene>